<evidence type="ECO:0000256" key="2">
    <source>
        <dbReference type="SAM" id="MobiDB-lite"/>
    </source>
</evidence>
<accession>A0A803PYW8</accession>
<dbReference type="EnsemblPlants" id="evm.model.06.566">
    <property type="protein sequence ID" value="cds.evm.model.06.566"/>
    <property type="gene ID" value="evm.TU.06.566"/>
</dbReference>
<dbReference type="EMBL" id="UZAU01000569">
    <property type="status" value="NOT_ANNOTATED_CDS"/>
    <property type="molecule type" value="Genomic_DNA"/>
</dbReference>
<protein>
    <submittedName>
        <fullName evidence="3">Uncharacterized protein</fullName>
    </submittedName>
</protein>
<proteinExistence type="predicted"/>
<feature type="region of interest" description="Disordered" evidence="2">
    <location>
        <begin position="543"/>
        <end position="569"/>
    </location>
</feature>
<reference evidence="3" key="1">
    <citation type="submission" date="2018-11" db="EMBL/GenBank/DDBJ databases">
        <authorList>
            <person name="Grassa J C."/>
        </authorList>
    </citation>
    <scope>NUCLEOTIDE SEQUENCE [LARGE SCALE GENOMIC DNA]</scope>
</reference>
<feature type="coiled-coil region" evidence="1">
    <location>
        <begin position="335"/>
        <end position="397"/>
    </location>
</feature>
<feature type="region of interest" description="Disordered" evidence="2">
    <location>
        <begin position="234"/>
        <end position="278"/>
    </location>
</feature>
<evidence type="ECO:0000256" key="1">
    <source>
        <dbReference type="SAM" id="Coils"/>
    </source>
</evidence>
<sequence>MADALAPKTWGKGAIRDFLRGRTDTSSLLGTMAGSWSRPKTPGCCSSSESSSDNSLSDFEASSGSSKLKGVPDTLPFGWASSASRDLPIAAATVTIAQYSEKHSNLTRRKLTSDRSPHCQTHGKGESLSAWCNICTLAYEENFRKYGLYPPIEDVVALDNPPKDPDNSLIGKEKTKGKRLTVEQEKRNSTKEASLAKIAQKESRRDHTLWLHFIFGGTVGRLQSKVALTGTASDVTQVPLPPPPSGPPPSNQPIIRDSLPRTTLPPPPKTLGKGSQKHSQAAINIVGKPAPARGLDDDSPDYLTASFLRDGAFGKGSGTTFKKKLECKDAKLATKDVHLAELDKVKVDLELAEKELRELKDQYNGMGQLLGTPTKEVTELTSKNVKLKRELEATRKTCHDRQASQVGEAGQHSMETHVSQYLAEIHDSQVFVRRTNSIFSLYRSSLYAPLLVIFVTWYGPSQLGPNTPTADSFAFRNALCSTKSPTKNFLSLTWVLKYLATFCSQGNLNVQEVQSLMLSQENRLHYWHTPGVIKVPPFANHAQISHRGRDSNSNQSRGGHRGRGRAHRSLKGIRSKIVCQICTKHGHSAINCCYRHEEDSPPYSQTSNGDNTNTKNSFLATPKTVVDPACPEHKGYYCLHPSVHTYVTRNCLFDEEEFSYSTLFPESPNSTLDYFEYSTDLGFAPCFPMNALRLPMSPLQQLFLPHNKLLQQLIHKMHQQFSFSNNNDVQNAPTIQLQQQQCNNNSTTIQHLYLLQPAPVNAFVPALVAASGVLLVPINSVAPSHYQSVAGSTHGMQTRVKSGVIKPQVLAATKHPFIVNKGKCEPTTITQALLDPKWNSAMNKEFRALVQNHTWDLVPPDPLYNVVGNKWVFKEKFNADGTVQRQKARLVAK</sequence>
<keyword evidence="1" id="KW-0175">Coiled coil</keyword>
<feature type="compositionally biased region" description="Basic residues" evidence="2">
    <location>
        <begin position="558"/>
        <end position="569"/>
    </location>
</feature>
<dbReference type="AlphaFoldDB" id="A0A803PYW8"/>
<evidence type="ECO:0000313" key="3">
    <source>
        <dbReference type="EnsemblPlants" id="cds.evm.model.06.566"/>
    </source>
</evidence>
<reference evidence="3" key="2">
    <citation type="submission" date="2021-03" db="UniProtKB">
        <authorList>
            <consortium name="EnsemblPlants"/>
        </authorList>
    </citation>
    <scope>IDENTIFICATION</scope>
</reference>
<evidence type="ECO:0000313" key="4">
    <source>
        <dbReference type="Proteomes" id="UP000596661"/>
    </source>
</evidence>
<organism evidence="3 4">
    <name type="scientific">Cannabis sativa</name>
    <name type="common">Hemp</name>
    <name type="synonym">Marijuana</name>
    <dbReference type="NCBI Taxonomy" id="3483"/>
    <lineage>
        <taxon>Eukaryota</taxon>
        <taxon>Viridiplantae</taxon>
        <taxon>Streptophyta</taxon>
        <taxon>Embryophyta</taxon>
        <taxon>Tracheophyta</taxon>
        <taxon>Spermatophyta</taxon>
        <taxon>Magnoliopsida</taxon>
        <taxon>eudicotyledons</taxon>
        <taxon>Gunneridae</taxon>
        <taxon>Pentapetalae</taxon>
        <taxon>rosids</taxon>
        <taxon>fabids</taxon>
        <taxon>Rosales</taxon>
        <taxon>Cannabaceae</taxon>
        <taxon>Cannabis</taxon>
    </lineage>
</organism>
<feature type="compositionally biased region" description="Pro residues" evidence="2">
    <location>
        <begin position="239"/>
        <end position="251"/>
    </location>
</feature>
<dbReference type="Proteomes" id="UP000596661">
    <property type="component" value="Chromosome 6"/>
</dbReference>
<feature type="compositionally biased region" description="Basic and acidic residues" evidence="2">
    <location>
        <begin position="161"/>
        <end position="190"/>
    </location>
</feature>
<feature type="compositionally biased region" description="Low complexity" evidence="2">
    <location>
        <begin position="46"/>
        <end position="63"/>
    </location>
</feature>
<dbReference type="Gramene" id="evm.model.06.566">
    <property type="protein sequence ID" value="cds.evm.model.06.566"/>
    <property type="gene ID" value="evm.TU.06.566"/>
</dbReference>
<feature type="region of interest" description="Disordered" evidence="2">
    <location>
        <begin position="30"/>
        <end position="68"/>
    </location>
</feature>
<name>A0A803PYW8_CANSA</name>
<keyword evidence="4" id="KW-1185">Reference proteome</keyword>
<feature type="region of interest" description="Disordered" evidence="2">
    <location>
        <begin position="159"/>
        <end position="192"/>
    </location>
</feature>